<dbReference type="InterPro" id="IPR007138">
    <property type="entry name" value="ABM_dom"/>
</dbReference>
<sequence>MSSPPTIYVNVTFFITPGTEEKFHAAFQPLYEEIKLDKHLQYFNVLTDIQKPGVIRMTEVWKAEVQFLIEASPKRKNYKPFFDAIKEIEVKEHTIDAFTAVEGFTFNKSG</sequence>
<dbReference type="AlphaFoldDB" id="A0A6A5YTD4"/>
<dbReference type="OrthoDB" id="4126315at2759"/>
<dbReference type="SUPFAM" id="SSF54909">
    <property type="entry name" value="Dimeric alpha+beta barrel"/>
    <property type="match status" value="1"/>
</dbReference>
<keyword evidence="3" id="KW-1185">Reference proteome</keyword>
<reference evidence="2" key="1">
    <citation type="journal article" date="2020" name="Stud. Mycol.">
        <title>101 Dothideomycetes genomes: a test case for predicting lifestyles and emergence of pathogens.</title>
        <authorList>
            <person name="Haridas S."/>
            <person name="Albert R."/>
            <person name="Binder M."/>
            <person name="Bloem J."/>
            <person name="Labutti K."/>
            <person name="Salamov A."/>
            <person name="Andreopoulos B."/>
            <person name="Baker S."/>
            <person name="Barry K."/>
            <person name="Bills G."/>
            <person name="Bluhm B."/>
            <person name="Cannon C."/>
            <person name="Castanera R."/>
            <person name="Culley D."/>
            <person name="Daum C."/>
            <person name="Ezra D."/>
            <person name="Gonzalez J."/>
            <person name="Henrissat B."/>
            <person name="Kuo A."/>
            <person name="Liang C."/>
            <person name="Lipzen A."/>
            <person name="Lutzoni F."/>
            <person name="Magnuson J."/>
            <person name="Mondo S."/>
            <person name="Nolan M."/>
            <person name="Ohm R."/>
            <person name="Pangilinan J."/>
            <person name="Park H.-J."/>
            <person name="Ramirez L."/>
            <person name="Alfaro M."/>
            <person name="Sun H."/>
            <person name="Tritt A."/>
            <person name="Yoshinaga Y."/>
            <person name="Zwiers L.-H."/>
            <person name="Turgeon B."/>
            <person name="Goodwin S."/>
            <person name="Spatafora J."/>
            <person name="Crous P."/>
            <person name="Grigoriev I."/>
        </authorList>
    </citation>
    <scope>NUCLEOTIDE SEQUENCE</scope>
    <source>
        <strain evidence="2">CBS 627.86</strain>
    </source>
</reference>
<dbReference type="Gene3D" id="3.30.70.100">
    <property type="match status" value="1"/>
</dbReference>
<proteinExistence type="predicted"/>
<gene>
    <name evidence="2" type="ORF">BDV96DRAFT_651555</name>
</gene>
<organism evidence="2 3">
    <name type="scientific">Lophiotrema nucula</name>
    <dbReference type="NCBI Taxonomy" id="690887"/>
    <lineage>
        <taxon>Eukaryota</taxon>
        <taxon>Fungi</taxon>
        <taxon>Dikarya</taxon>
        <taxon>Ascomycota</taxon>
        <taxon>Pezizomycotina</taxon>
        <taxon>Dothideomycetes</taxon>
        <taxon>Pleosporomycetidae</taxon>
        <taxon>Pleosporales</taxon>
        <taxon>Lophiotremataceae</taxon>
        <taxon>Lophiotrema</taxon>
    </lineage>
</organism>
<evidence type="ECO:0000313" key="3">
    <source>
        <dbReference type="Proteomes" id="UP000799770"/>
    </source>
</evidence>
<evidence type="ECO:0000313" key="2">
    <source>
        <dbReference type="EMBL" id="KAF2109994.1"/>
    </source>
</evidence>
<feature type="domain" description="ABM" evidence="1">
    <location>
        <begin position="7"/>
        <end position="62"/>
    </location>
</feature>
<dbReference type="Pfam" id="PF03992">
    <property type="entry name" value="ABM"/>
    <property type="match status" value="1"/>
</dbReference>
<name>A0A6A5YTD4_9PLEO</name>
<accession>A0A6A5YTD4</accession>
<dbReference type="InterPro" id="IPR011008">
    <property type="entry name" value="Dimeric_a/b-barrel"/>
</dbReference>
<dbReference type="EMBL" id="ML977340">
    <property type="protein sequence ID" value="KAF2109994.1"/>
    <property type="molecule type" value="Genomic_DNA"/>
</dbReference>
<evidence type="ECO:0000259" key="1">
    <source>
        <dbReference type="Pfam" id="PF03992"/>
    </source>
</evidence>
<protein>
    <recommendedName>
        <fullName evidence="1">ABM domain-containing protein</fullName>
    </recommendedName>
</protein>
<dbReference type="Proteomes" id="UP000799770">
    <property type="component" value="Unassembled WGS sequence"/>
</dbReference>